<dbReference type="AlphaFoldDB" id="A0AAV0IMG9"/>
<feature type="domain" description="Complex 1 LYR protein" evidence="1">
    <location>
        <begin position="10"/>
        <end position="66"/>
    </location>
</feature>
<dbReference type="Proteomes" id="UP001154282">
    <property type="component" value="Unassembled WGS sequence"/>
</dbReference>
<dbReference type="GO" id="GO:0016226">
    <property type="term" value="P:iron-sulfur cluster assembly"/>
    <property type="evidence" value="ECO:0007669"/>
    <property type="project" value="InterPro"/>
</dbReference>
<dbReference type="PANTHER" id="PTHR47158:SF1">
    <property type="entry name" value="OS08G0239000 PROTEIN"/>
    <property type="match status" value="1"/>
</dbReference>
<organism evidence="2 3">
    <name type="scientific">Linum tenue</name>
    <dbReference type="NCBI Taxonomy" id="586396"/>
    <lineage>
        <taxon>Eukaryota</taxon>
        <taxon>Viridiplantae</taxon>
        <taxon>Streptophyta</taxon>
        <taxon>Embryophyta</taxon>
        <taxon>Tracheophyta</taxon>
        <taxon>Spermatophyta</taxon>
        <taxon>Magnoliopsida</taxon>
        <taxon>eudicotyledons</taxon>
        <taxon>Gunneridae</taxon>
        <taxon>Pentapetalae</taxon>
        <taxon>rosids</taxon>
        <taxon>fabids</taxon>
        <taxon>Malpighiales</taxon>
        <taxon>Linaceae</taxon>
        <taxon>Linum</taxon>
    </lineage>
</organism>
<dbReference type="InterPro" id="IPR045297">
    <property type="entry name" value="Complex1_LYR_LYRM4"/>
</dbReference>
<name>A0AAV0IMG9_9ROSI</name>
<evidence type="ECO:0000313" key="3">
    <source>
        <dbReference type="Proteomes" id="UP001154282"/>
    </source>
</evidence>
<dbReference type="CDD" id="cd20264">
    <property type="entry name" value="Complex1_LYR_LYRM4"/>
    <property type="match status" value="1"/>
</dbReference>
<dbReference type="Pfam" id="PF05347">
    <property type="entry name" value="Complex1_LYR"/>
    <property type="match status" value="1"/>
</dbReference>
<reference evidence="2" key="1">
    <citation type="submission" date="2022-08" db="EMBL/GenBank/DDBJ databases">
        <authorList>
            <person name="Gutierrez-Valencia J."/>
        </authorList>
    </citation>
    <scope>NUCLEOTIDE SEQUENCE</scope>
</reference>
<accession>A0AAV0IMG9</accession>
<sequence>MASTSVSRPQILSLYRSLLRTARQFTDYNIRQYSRRRAVDGFRQNGGLTDPSSISAAFSDGESQLRVAKRQAVVYSLYAPEIRSVMETYLAGKRS</sequence>
<proteinExistence type="predicted"/>
<dbReference type="EMBL" id="CAMGYJ010000004">
    <property type="protein sequence ID" value="CAI0398759.1"/>
    <property type="molecule type" value="Genomic_DNA"/>
</dbReference>
<dbReference type="PANTHER" id="PTHR47158">
    <property type="entry name" value="OS08G0239000 PROTEIN"/>
    <property type="match status" value="1"/>
</dbReference>
<evidence type="ECO:0000259" key="1">
    <source>
        <dbReference type="Pfam" id="PF05347"/>
    </source>
</evidence>
<protein>
    <recommendedName>
        <fullName evidence="1">Complex 1 LYR protein domain-containing protein</fullName>
    </recommendedName>
</protein>
<gene>
    <name evidence="2" type="ORF">LITE_LOCUS10025</name>
</gene>
<keyword evidence="3" id="KW-1185">Reference proteome</keyword>
<evidence type="ECO:0000313" key="2">
    <source>
        <dbReference type="EMBL" id="CAI0398759.1"/>
    </source>
</evidence>
<dbReference type="InterPro" id="IPR008011">
    <property type="entry name" value="Complex1_LYR_dom"/>
</dbReference>
<comment type="caution">
    <text evidence="2">The sequence shown here is derived from an EMBL/GenBank/DDBJ whole genome shotgun (WGS) entry which is preliminary data.</text>
</comment>